<dbReference type="RefSeq" id="WP_378127919.1">
    <property type="nucleotide sequence ID" value="NZ_JBHSED010000071.1"/>
</dbReference>
<proteinExistence type="predicted"/>
<gene>
    <name evidence="2" type="ORF">ACFO1S_27290</name>
</gene>
<protein>
    <submittedName>
        <fullName evidence="2">Uncharacterized protein</fullName>
    </submittedName>
</protein>
<evidence type="ECO:0000313" key="3">
    <source>
        <dbReference type="Proteomes" id="UP001595755"/>
    </source>
</evidence>
<evidence type="ECO:0000313" key="2">
    <source>
        <dbReference type="EMBL" id="MFC4307135.1"/>
    </source>
</evidence>
<feature type="transmembrane region" description="Helical" evidence="1">
    <location>
        <begin position="20"/>
        <end position="39"/>
    </location>
</feature>
<keyword evidence="1" id="KW-1133">Transmembrane helix</keyword>
<reference evidence="3" key="1">
    <citation type="journal article" date="2019" name="Int. J. Syst. Evol. Microbiol.">
        <title>The Global Catalogue of Microorganisms (GCM) 10K type strain sequencing project: providing services to taxonomists for standard genome sequencing and annotation.</title>
        <authorList>
            <consortium name="The Broad Institute Genomics Platform"/>
            <consortium name="The Broad Institute Genome Sequencing Center for Infectious Disease"/>
            <person name="Wu L."/>
            <person name="Ma J."/>
        </authorList>
    </citation>
    <scope>NUCLEOTIDE SEQUENCE [LARGE SCALE GENOMIC DNA]</scope>
    <source>
        <strain evidence="3">CGMCC 4.1641</strain>
    </source>
</reference>
<dbReference type="EMBL" id="JBHSED010000071">
    <property type="protein sequence ID" value="MFC4307135.1"/>
    <property type="molecule type" value="Genomic_DNA"/>
</dbReference>
<keyword evidence="1" id="KW-0812">Transmembrane</keyword>
<comment type="caution">
    <text evidence="2">The sequence shown here is derived from an EMBL/GenBank/DDBJ whole genome shotgun (WGS) entry which is preliminary data.</text>
</comment>
<keyword evidence="1" id="KW-0472">Membrane</keyword>
<name>A0ABV8SIM6_9BACL</name>
<dbReference type="Proteomes" id="UP001595755">
    <property type="component" value="Unassembled WGS sequence"/>
</dbReference>
<evidence type="ECO:0000256" key="1">
    <source>
        <dbReference type="SAM" id="Phobius"/>
    </source>
</evidence>
<feature type="transmembrane region" description="Helical" evidence="1">
    <location>
        <begin position="59"/>
        <end position="82"/>
    </location>
</feature>
<accession>A0ABV8SIM6</accession>
<feature type="transmembrane region" description="Helical" evidence="1">
    <location>
        <begin position="128"/>
        <end position="150"/>
    </location>
</feature>
<keyword evidence="3" id="KW-1185">Reference proteome</keyword>
<feature type="transmembrane region" description="Helical" evidence="1">
    <location>
        <begin position="103"/>
        <end position="122"/>
    </location>
</feature>
<organism evidence="2 3">
    <name type="scientific">Cohnella boryungensis</name>
    <dbReference type="NCBI Taxonomy" id="768479"/>
    <lineage>
        <taxon>Bacteria</taxon>
        <taxon>Bacillati</taxon>
        <taxon>Bacillota</taxon>
        <taxon>Bacilli</taxon>
        <taxon>Bacillales</taxon>
        <taxon>Paenibacillaceae</taxon>
        <taxon>Cohnella</taxon>
    </lineage>
</organism>
<sequence>MTSPSSAPMQRTRHPKSWTLIVLHLFLSLGAIYGGLALILDPAGGLLGFPLSYLDWLPIRSFLLPGLLLFIFFGIIPLIVAASLYAHWKFPFAERLNPFRDKIWSWTFSLYTGFALIIWIAVQMYLIQIAALVHIFYIALGLLLQIVTLWPGTQARYERSPVR</sequence>